<evidence type="ECO:0000313" key="2">
    <source>
        <dbReference type="EMBL" id="CAG9575467.1"/>
    </source>
</evidence>
<dbReference type="EMBL" id="CAKASE010000074">
    <property type="protein sequence ID" value="CAG9575467.1"/>
    <property type="molecule type" value="Genomic_DNA"/>
</dbReference>
<feature type="domain" description="EB" evidence="1">
    <location>
        <begin position="217"/>
        <end position="268"/>
    </location>
</feature>
<name>A0A8J2RAB2_9NEOP</name>
<gene>
    <name evidence="2" type="ORF">DCHRY22_LOCUS11358</name>
</gene>
<dbReference type="InterPro" id="IPR006149">
    <property type="entry name" value="EB_dom"/>
</dbReference>
<dbReference type="Pfam" id="PF01683">
    <property type="entry name" value="EB"/>
    <property type="match status" value="1"/>
</dbReference>
<protein>
    <submittedName>
        <fullName evidence="2">(African queen) hypothetical protein</fullName>
    </submittedName>
</protein>
<dbReference type="AlphaFoldDB" id="A0A8J2RAB2"/>
<comment type="caution">
    <text evidence="2">The sequence shown here is derived from an EMBL/GenBank/DDBJ whole genome shotgun (WGS) entry which is preliminary data.</text>
</comment>
<reference evidence="2" key="1">
    <citation type="submission" date="2021-09" db="EMBL/GenBank/DDBJ databases">
        <authorList>
            <person name="Martin H S."/>
        </authorList>
    </citation>
    <scope>NUCLEOTIDE SEQUENCE</scope>
</reference>
<dbReference type="Proteomes" id="UP000789524">
    <property type="component" value="Unassembled WGS sequence"/>
</dbReference>
<keyword evidence="3" id="KW-1185">Reference proteome</keyword>
<evidence type="ECO:0000313" key="3">
    <source>
        <dbReference type="Proteomes" id="UP000789524"/>
    </source>
</evidence>
<dbReference type="OrthoDB" id="5912242at2759"/>
<accession>A0A8J2RAB2</accession>
<evidence type="ECO:0000259" key="1">
    <source>
        <dbReference type="Pfam" id="PF01683"/>
    </source>
</evidence>
<dbReference type="PANTHER" id="PTHR39069">
    <property type="entry name" value="ECDYSONE-INDUCIBLE GENE E1, ISOFORM A"/>
    <property type="match status" value="1"/>
</dbReference>
<organism evidence="2 3">
    <name type="scientific">Danaus chrysippus</name>
    <name type="common">African queen</name>
    <dbReference type="NCBI Taxonomy" id="151541"/>
    <lineage>
        <taxon>Eukaryota</taxon>
        <taxon>Metazoa</taxon>
        <taxon>Ecdysozoa</taxon>
        <taxon>Arthropoda</taxon>
        <taxon>Hexapoda</taxon>
        <taxon>Insecta</taxon>
        <taxon>Pterygota</taxon>
        <taxon>Neoptera</taxon>
        <taxon>Endopterygota</taxon>
        <taxon>Lepidoptera</taxon>
        <taxon>Glossata</taxon>
        <taxon>Ditrysia</taxon>
        <taxon>Papilionoidea</taxon>
        <taxon>Nymphalidae</taxon>
        <taxon>Danainae</taxon>
        <taxon>Danaini</taxon>
        <taxon>Danaina</taxon>
        <taxon>Danaus</taxon>
        <taxon>Anosia</taxon>
    </lineage>
</organism>
<sequence>MVYANDITYLSSTNHYTKRGPSPSSRDGIFPISGEVLHGMLLWGLCVITLTGLATAQGPEKTFYEFTVRIQGPSRCSERSFNSARGLRPRCRFKGPLSDANLHCASSSLYQNKFETKIYINVFHIIFVNICPGRTGNICSVDLDCPDNAFCRQSSYCVCKNSFVYAAVNSTHKGCLKEARNGEECIQHIQCHSTMGVHSECSNGSCSCAENAHLETDRCYETAVIGERCVVDQNCYLGEPGPEREAFCVRGYCTCQLQYSPRDNGTRCVRDAALGEACEDELQCAGPGLQCRGTCRCRPGWVAHTDINACVESATALNEECQYDVQCESLSGSEVPAALCLGGACSCSYDARAVGNPPKCWRRKRPGQECDVDEECVSEEDEPGYCLAGRCTCKTCSPDARDFGGASAITPPLAAILVIAAILIRH</sequence>
<dbReference type="PANTHER" id="PTHR39069:SF9">
    <property type="entry name" value="EB DOMAIN-CONTAINING PROTEIN"/>
    <property type="match status" value="1"/>
</dbReference>
<proteinExistence type="predicted"/>